<feature type="transmembrane region" description="Helical" evidence="6">
    <location>
        <begin position="206"/>
        <end position="229"/>
    </location>
</feature>
<evidence type="ECO:0000313" key="9">
    <source>
        <dbReference type="Proteomes" id="UP001596356"/>
    </source>
</evidence>
<dbReference type="Pfam" id="PF07690">
    <property type="entry name" value="MFS_1"/>
    <property type="match status" value="1"/>
</dbReference>
<name>A0ABW2AWQ9_9MICO</name>
<feature type="transmembrane region" description="Helical" evidence="6">
    <location>
        <begin position="275"/>
        <end position="296"/>
    </location>
</feature>
<dbReference type="Proteomes" id="UP001596356">
    <property type="component" value="Unassembled WGS sequence"/>
</dbReference>
<feature type="transmembrane region" description="Helical" evidence="6">
    <location>
        <begin position="114"/>
        <end position="135"/>
    </location>
</feature>
<protein>
    <submittedName>
        <fullName evidence="8">MFS transporter</fullName>
    </submittedName>
</protein>
<sequence length="484" mass="49978">MTDITTEPSTPAARTRGERAVLRLIIAMALIEALSGVSQGYLNPILPALGGPLSITDDTINLIWLVSSLGFAVVTPIVSRLGDSFGYRRTLRWSVAVVSIGVLLMAIVPTLVTVMIGVVLLTVVVGFIPLMMGILRATDESRTRAGVGTMVGTLMLTVGGGGLLAGYVGQDDPLKAFWVAVPFAAIAILCAWLLPDAGTPDKTPIAGAPLATCSLGLIALVTATAQGAVWGWTDLKTVACAVGGVVLLAWWARLDSRQSRAGKHFVNLRMLAVPQIRTITIATFFFGFASISYLAANGIFLHSQSADAGYGFGLDPLQIAELFIVSSVASFLASLATSWLMTVVSERGTLILSGVVLAAGFVVLLIAHGSFVGYVAGLVLFGLGLGAYQSATRALAVEGLPQDLTATAAGLNELALSLGIAIGASVVQMVIASNLTADGHIALRGFTLIWMILAAAALIAAAASTTYRRATAATEEVAAAEGLV</sequence>
<dbReference type="InterPro" id="IPR020846">
    <property type="entry name" value="MFS_dom"/>
</dbReference>
<feature type="transmembrane region" description="Helical" evidence="6">
    <location>
        <begin position="441"/>
        <end position="463"/>
    </location>
</feature>
<feature type="transmembrane region" description="Helical" evidence="6">
    <location>
        <begin position="348"/>
        <end position="367"/>
    </location>
</feature>
<evidence type="ECO:0000313" key="8">
    <source>
        <dbReference type="EMBL" id="MFC6714870.1"/>
    </source>
</evidence>
<feature type="transmembrane region" description="Helical" evidence="6">
    <location>
        <begin position="373"/>
        <end position="391"/>
    </location>
</feature>
<feature type="transmembrane region" description="Helical" evidence="6">
    <location>
        <begin position="176"/>
        <end position="194"/>
    </location>
</feature>
<evidence type="ECO:0000256" key="6">
    <source>
        <dbReference type="SAM" id="Phobius"/>
    </source>
</evidence>
<dbReference type="Gene3D" id="1.20.1250.20">
    <property type="entry name" value="MFS general substrate transporter like domains"/>
    <property type="match status" value="2"/>
</dbReference>
<feature type="transmembrane region" description="Helical" evidence="6">
    <location>
        <begin position="316"/>
        <end position="336"/>
    </location>
</feature>
<dbReference type="EMBL" id="JBHSWJ010000002">
    <property type="protein sequence ID" value="MFC6714870.1"/>
    <property type="molecule type" value="Genomic_DNA"/>
</dbReference>
<feature type="transmembrane region" description="Helical" evidence="6">
    <location>
        <begin position="62"/>
        <end position="79"/>
    </location>
</feature>
<keyword evidence="5 6" id="KW-0472">Membrane</keyword>
<dbReference type="PROSITE" id="PS50850">
    <property type="entry name" value="MFS"/>
    <property type="match status" value="1"/>
</dbReference>
<feature type="domain" description="Major facilitator superfamily (MFS) profile" evidence="7">
    <location>
        <begin position="24"/>
        <end position="472"/>
    </location>
</feature>
<organism evidence="8 9">
    <name type="scientific">Branchiibius cervicis</name>
    <dbReference type="NCBI Taxonomy" id="908252"/>
    <lineage>
        <taxon>Bacteria</taxon>
        <taxon>Bacillati</taxon>
        <taxon>Actinomycetota</taxon>
        <taxon>Actinomycetes</taxon>
        <taxon>Micrococcales</taxon>
        <taxon>Dermacoccaceae</taxon>
        <taxon>Branchiibius</taxon>
    </lineage>
</organism>
<evidence type="ECO:0000259" key="7">
    <source>
        <dbReference type="PROSITE" id="PS50850"/>
    </source>
</evidence>
<gene>
    <name evidence="8" type="ORF">ACFQBT_14030</name>
</gene>
<evidence type="ECO:0000256" key="4">
    <source>
        <dbReference type="ARBA" id="ARBA00022989"/>
    </source>
</evidence>
<evidence type="ECO:0000256" key="3">
    <source>
        <dbReference type="ARBA" id="ARBA00022692"/>
    </source>
</evidence>
<accession>A0ABW2AWQ9</accession>
<dbReference type="InterPro" id="IPR036259">
    <property type="entry name" value="MFS_trans_sf"/>
</dbReference>
<reference evidence="9" key="1">
    <citation type="journal article" date="2019" name="Int. J. Syst. Evol. Microbiol.">
        <title>The Global Catalogue of Microorganisms (GCM) 10K type strain sequencing project: providing services to taxonomists for standard genome sequencing and annotation.</title>
        <authorList>
            <consortium name="The Broad Institute Genomics Platform"/>
            <consortium name="The Broad Institute Genome Sequencing Center for Infectious Disease"/>
            <person name="Wu L."/>
            <person name="Ma J."/>
        </authorList>
    </citation>
    <scope>NUCLEOTIDE SEQUENCE [LARGE SCALE GENOMIC DNA]</scope>
    <source>
        <strain evidence="9">NBRC 106593</strain>
    </source>
</reference>
<feature type="transmembrane region" description="Helical" evidence="6">
    <location>
        <begin position="21"/>
        <end position="42"/>
    </location>
</feature>
<evidence type="ECO:0000256" key="5">
    <source>
        <dbReference type="ARBA" id="ARBA00023136"/>
    </source>
</evidence>
<feature type="transmembrane region" description="Helical" evidence="6">
    <location>
        <begin position="147"/>
        <end position="170"/>
    </location>
</feature>
<proteinExistence type="predicted"/>
<keyword evidence="9" id="KW-1185">Reference proteome</keyword>
<comment type="subcellular location">
    <subcellularLocation>
        <location evidence="1">Cell membrane</location>
        <topology evidence="1">Multi-pass membrane protein</topology>
    </subcellularLocation>
</comment>
<keyword evidence="3 6" id="KW-0812">Transmembrane</keyword>
<dbReference type="InterPro" id="IPR011701">
    <property type="entry name" value="MFS"/>
</dbReference>
<evidence type="ECO:0000256" key="1">
    <source>
        <dbReference type="ARBA" id="ARBA00004651"/>
    </source>
</evidence>
<evidence type="ECO:0000256" key="2">
    <source>
        <dbReference type="ARBA" id="ARBA00022448"/>
    </source>
</evidence>
<feature type="transmembrane region" description="Helical" evidence="6">
    <location>
        <begin position="235"/>
        <end position="254"/>
    </location>
</feature>
<feature type="transmembrane region" description="Helical" evidence="6">
    <location>
        <begin position="91"/>
        <end position="108"/>
    </location>
</feature>
<keyword evidence="4 6" id="KW-1133">Transmembrane helix</keyword>
<dbReference type="RefSeq" id="WP_377823571.1">
    <property type="nucleotide sequence ID" value="NZ_JBHSWJ010000002.1"/>
</dbReference>
<dbReference type="SUPFAM" id="SSF103473">
    <property type="entry name" value="MFS general substrate transporter"/>
    <property type="match status" value="1"/>
</dbReference>
<comment type="caution">
    <text evidence="8">The sequence shown here is derived from an EMBL/GenBank/DDBJ whole genome shotgun (WGS) entry which is preliminary data.</text>
</comment>
<feature type="transmembrane region" description="Helical" evidence="6">
    <location>
        <begin position="411"/>
        <end position="435"/>
    </location>
</feature>
<dbReference type="PANTHER" id="PTHR42718:SF9">
    <property type="entry name" value="MAJOR FACILITATOR SUPERFAMILY MULTIDRUG TRANSPORTER MFSC"/>
    <property type="match status" value="1"/>
</dbReference>
<keyword evidence="2" id="KW-0813">Transport</keyword>
<dbReference type="PANTHER" id="PTHR42718">
    <property type="entry name" value="MAJOR FACILITATOR SUPERFAMILY MULTIDRUG TRANSPORTER MFSC"/>
    <property type="match status" value="1"/>
</dbReference>